<organism evidence="2 3">
    <name type="scientific">Mesorhabditis spiculigera</name>
    <dbReference type="NCBI Taxonomy" id="96644"/>
    <lineage>
        <taxon>Eukaryota</taxon>
        <taxon>Metazoa</taxon>
        <taxon>Ecdysozoa</taxon>
        <taxon>Nematoda</taxon>
        <taxon>Chromadorea</taxon>
        <taxon>Rhabditida</taxon>
        <taxon>Rhabditina</taxon>
        <taxon>Rhabditomorpha</taxon>
        <taxon>Rhabditoidea</taxon>
        <taxon>Rhabditidae</taxon>
        <taxon>Mesorhabditinae</taxon>
        <taxon>Mesorhabditis</taxon>
    </lineage>
</organism>
<comment type="caution">
    <text evidence="2">The sequence shown here is derived from an EMBL/GenBank/DDBJ whole genome shotgun (WGS) entry which is preliminary data.</text>
</comment>
<accession>A0AA36GCH8</accession>
<evidence type="ECO:0000313" key="3">
    <source>
        <dbReference type="Proteomes" id="UP001177023"/>
    </source>
</evidence>
<gene>
    <name evidence="2" type="ORF">MSPICULIGERA_LOCUS25188</name>
</gene>
<dbReference type="AlphaFoldDB" id="A0AA36GCH8"/>
<sequence>MEIKPPNPGRSLLRKGGKWNAGDHQGFLPEAFRRLEGPKPSARLDRLDAQPPIPDTETLISGTGGCATIQKTTGFMTAYTQRECAGTAYDWSCQHTPCSTLNYCA</sequence>
<dbReference type="Proteomes" id="UP001177023">
    <property type="component" value="Unassembled WGS sequence"/>
</dbReference>
<feature type="region of interest" description="Disordered" evidence="1">
    <location>
        <begin position="1"/>
        <end position="24"/>
    </location>
</feature>
<feature type="region of interest" description="Disordered" evidence="1">
    <location>
        <begin position="42"/>
        <end position="61"/>
    </location>
</feature>
<reference evidence="2" key="1">
    <citation type="submission" date="2023-06" db="EMBL/GenBank/DDBJ databases">
        <authorList>
            <person name="Delattre M."/>
        </authorList>
    </citation>
    <scope>NUCLEOTIDE SEQUENCE</scope>
    <source>
        <strain evidence="2">AF72</strain>
    </source>
</reference>
<name>A0AA36GCH8_9BILA</name>
<proteinExistence type="predicted"/>
<dbReference type="EMBL" id="CATQJA010002709">
    <property type="protein sequence ID" value="CAJ0587211.1"/>
    <property type="molecule type" value="Genomic_DNA"/>
</dbReference>
<evidence type="ECO:0000256" key="1">
    <source>
        <dbReference type="SAM" id="MobiDB-lite"/>
    </source>
</evidence>
<protein>
    <submittedName>
        <fullName evidence="2">Uncharacterized protein</fullName>
    </submittedName>
</protein>
<feature type="non-terminal residue" evidence="2">
    <location>
        <position position="1"/>
    </location>
</feature>
<keyword evidence="3" id="KW-1185">Reference proteome</keyword>
<evidence type="ECO:0000313" key="2">
    <source>
        <dbReference type="EMBL" id="CAJ0587211.1"/>
    </source>
</evidence>